<name>A0ABX8GHK7_9CELL</name>
<feature type="compositionally biased region" description="Low complexity" evidence="1">
    <location>
        <begin position="26"/>
        <end position="73"/>
    </location>
</feature>
<dbReference type="Proteomes" id="UP000679335">
    <property type="component" value="Chromosome"/>
</dbReference>
<reference evidence="3 4" key="1">
    <citation type="submission" date="2021-05" db="EMBL/GenBank/DDBJ databases">
        <title>Novel species in genus Cellulomonas.</title>
        <authorList>
            <person name="Zhang G."/>
        </authorList>
    </citation>
    <scope>NUCLEOTIDE SEQUENCE [LARGE SCALE GENOMIC DNA]</scope>
    <source>
        <strain evidence="4">zg-ZUI157</strain>
    </source>
</reference>
<dbReference type="RefSeq" id="WP_208195512.1">
    <property type="nucleotide sequence ID" value="NZ_CP076023.1"/>
</dbReference>
<organism evidence="3 4">
    <name type="scientific">Cellulomonas dongxiuzhuiae</name>
    <dbReference type="NCBI Taxonomy" id="2819979"/>
    <lineage>
        <taxon>Bacteria</taxon>
        <taxon>Bacillati</taxon>
        <taxon>Actinomycetota</taxon>
        <taxon>Actinomycetes</taxon>
        <taxon>Micrococcales</taxon>
        <taxon>Cellulomonadaceae</taxon>
        <taxon>Cellulomonas</taxon>
    </lineage>
</organism>
<proteinExistence type="predicted"/>
<keyword evidence="2" id="KW-0732">Signal</keyword>
<evidence type="ECO:0000256" key="2">
    <source>
        <dbReference type="SAM" id="SignalP"/>
    </source>
</evidence>
<evidence type="ECO:0000256" key="1">
    <source>
        <dbReference type="SAM" id="MobiDB-lite"/>
    </source>
</evidence>
<gene>
    <name evidence="3" type="ORF">KKR89_11825</name>
</gene>
<evidence type="ECO:0008006" key="5">
    <source>
        <dbReference type="Google" id="ProtNLM"/>
    </source>
</evidence>
<feature type="compositionally biased region" description="Gly residues" evidence="1">
    <location>
        <begin position="74"/>
        <end position="92"/>
    </location>
</feature>
<sequence length="197" mass="18739">MPPTPPSPRPPRALIVGAVLAATAACTTGTPGDDTGTRTPTSTVQATTGPTAADPGTTGDDVTDGASPPATDGTTGGDGADADAGGGHGGTAATGVATATSPVAVTLTISGWAGDRAVVSGYAEVVERGGTCRATLTRPGAADIVVESPAVTDVATTSCSVEVPGSRLAAGAWSVTLQYGSAAHEGISTAATLEVPA</sequence>
<keyword evidence="4" id="KW-1185">Reference proteome</keyword>
<evidence type="ECO:0000313" key="4">
    <source>
        <dbReference type="Proteomes" id="UP000679335"/>
    </source>
</evidence>
<protein>
    <recommendedName>
        <fullName evidence="5">Bacterial spore germination immunoglobulin-like domain-containing protein</fullName>
    </recommendedName>
</protein>
<feature type="chain" id="PRO_5047231543" description="Bacterial spore germination immunoglobulin-like domain-containing protein" evidence="2">
    <location>
        <begin position="22"/>
        <end position="197"/>
    </location>
</feature>
<evidence type="ECO:0000313" key="3">
    <source>
        <dbReference type="EMBL" id="QWC15021.1"/>
    </source>
</evidence>
<feature type="signal peptide" evidence="2">
    <location>
        <begin position="1"/>
        <end position="21"/>
    </location>
</feature>
<dbReference type="EMBL" id="CP076023">
    <property type="protein sequence ID" value="QWC15021.1"/>
    <property type="molecule type" value="Genomic_DNA"/>
</dbReference>
<feature type="region of interest" description="Disordered" evidence="1">
    <location>
        <begin position="26"/>
        <end position="95"/>
    </location>
</feature>
<accession>A0ABX8GHK7</accession>